<dbReference type="Gene3D" id="3.30.40.10">
    <property type="entry name" value="Zinc/RING finger domain, C3HC4 (zinc finger)"/>
    <property type="match status" value="1"/>
</dbReference>
<comment type="caution">
    <text evidence="1">The sequence shown here is derived from an EMBL/GenBank/DDBJ whole genome shotgun (WGS) entry which is preliminary data.</text>
</comment>
<evidence type="ECO:0000313" key="1">
    <source>
        <dbReference type="EMBL" id="KAK0751563.1"/>
    </source>
</evidence>
<dbReference type="SUPFAM" id="SSF57850">
    <property type="entry name" value="RING/U-box"/>
    <property type="match status" value="1"/>
</dbReference>
<name>A0AA40F5C1_9PEZI</name>
<organism evidence="1 2">
    <name type="scientific">Schizothecium vesticola</name>
    <dbReference type="NCBI Taxonomy" id="314040"/>
    <lineage>
        <taxon>Eukaryota</taxon>
        <taxon>Fungi</taxon>
        <taxon>Dikarya</taxon>
        <taxon>Ascomycota</taxon>
        <taxon>Pezizomycotina</taxon>
        <taxon>Sordariomycetes</taxon>
        <taxon>Sordariomycetidae</taxon>
        <taxon>Sordariales</taxon>
        <taxon>Schizotheciaceae</taxon>
        <taxon>Schizothecium</taxon>
    </lineage>
</organism>
<proteinExistence type="predicted"/>
<accession>A0AA40F5C1</accession>
<dbReference type="AlphaFoldDB" id="A0AA40F5C1"/>
<keyword evidence="2" id="KW-1185">Reference proteome</keyword>
<gene>
    <name evidence="1" type="ORF">B0T18DRAFT_71430</name>
</gene>
<dbReference type="Proteomes" id="UP001172155">
    <property type="component" value="Unassembled WGS sequence"/>
</dbReference>
<protein>
    <recommendedName>
        <fullName evidence="3">RING-type domain-containing protein</fullName>
    </recommendedName>
</protein>
<sequence>MMEIQWKEMVWGQSAGELDEKLGRLLTEATKDGAAVGDIRAIVADFKGITDCRRIMVIAEDGSRLGPLAGEDWAIQNIHDSWRCQHVVICVMAKFVALEGLGQTYLVHPTAEECEQKLRADRVRRYAASQIFRNVGQNGPSAFAVEPGLIDLTLNDRLLEDWETVLQGVQPYVECAFTLTKNAAATFTAEESWLRALVYHICPTCWQKKRTLEMPICVTSRCQHANEQCRECLRRAIKSRIEIAFWRIKCPDCPELLERADIRRLSAKETVGRYDSLMLRMRMLNNLDQAALQLLQLDDDV</sequence>
<reference evidence="1" key="1">
    <citation type="submission" date="2023-06" db="EMBL/GenBank/DDBJ databases">
        <title>Genome-scale phylogeny and comparative genomics of the fungal order Sordariales.</title>
        <authorList>
            <consortium name="Lawrence Berkeley National Laboratory"/>
            <person name="Hensen N."/>
            <person name="Bonometti L."/>
            <person name="Westerberg I."/>
            <person name="Brannstrom I.O."/>
            <person name="Guillou S."/>
            <person name="Cros-Aarteil S."/>
            <person name="Calhoun S."/>
            <person name="Haridas S."/>
            <person name="Kuo A."/>
            <person name="Mondo S."/>
            <person name="Pangilinan J."/>
            <person name="Riley R."/>
            <person name="LaButti K."/>
            <person name="Andreopoulos B."/>
            <person name="Lipzen A."/>
            <person name="Chen C."/>
            <person name="Yanf M."/>
            <person name="Daum C."/>
            <person name="Ng V."/>
            <person name="Clum A."/>
            <person name="Steindorff A."/>
            <person name="Ohm R."/>
            <person name="Martin F."/>
            <person name="Silar P."/>
            <person name="Natvig D."/>
            <person name="Lalanne C."/>
            <person name="Gautier V."/>
            <person name="Ament-velasquez S.L."/>
            <person name="Kruys A."/>
            <person name="Hutchinson M.I."/>
            <person name="Powell A.J."/>
            <person name="Barry K."/>
            <person name="Miller A.N."/>
            <person name="Grigoriev I.V."/>
            <person name="Debuchy R."/>
            <person name="Gladieux P."/>
            <person name="Thoren M.H."/>
            <person name="Johannesson H."/>
        </authorList>
    </citation>
    <scope>NUCLEOTIDE SEQUENCE</scope>
    <source>
        <strain evidence="1">SMH3187-1</strain>
    </source>
</reference>
<evidence type="ECO:0008006" key="3">
    <source>
        <dbReference type="Google" id="ProtNLM"/>
    </source>
</evidence>
<evidence type="ECO:0000313" key="2">
    <source>
        <dbReference type="Proteomes" id="UP001172155"/>
    </source>
</evidence>
<dbReference type="EMBL" id="JAUKUD010000002">
    <property type="protein sequence ID" value="KAK0751563.1"/>
    <property type="molecule type" value="Genomic_DNA"/>
</dbReference>
<dbReference type="InterPro" id="IPR013083">
    <property type="entry name" value="Znf_RING/FYVE/PHD"/>
</dbReference>